<dbReference type="EMBL" id="JAHDVG010000487">
    <property type="protein sequence ID" value="KAH1166503.1"/>
    <property type="molecule type" value="Genomic_DNA"/>
</dbReference>
<keyword evidence="4" id="KW-1185">Reference proteome</keyword>
<proteinExistence type="predicted"/>
<protein>
    <recommendedName>
        <fullName evidence="5">Coiled-coil domain-containing protein 17</fullName>
    </recommendedName>
</protein>
<reference evidence="3" key="1">
    <citation type="submission" date="2021-09" db="EMBL/GenBank/DDBJ databases">
        <title>The genome of Mauremys mutica provides insights into the evolution of semi-aquatic lifestyle.</title>
        <authorList>
            <person name="Gong S."/>
            <person name="Gao Y."/>
        </authorList>
    </citation>
    <scope>NUCLEOTIDE SEQUENCE</scope>
    <source>
        <strain evidence="3">MM-2020</strain>
        <tissue evidence="3">Muscle</tissue>
    </source>
</reference>
<name>A0A9D3WTS3_9SAUR</name>
<evidence type="ECO:0008006" key="5">
    <source>
        <dbReference type="Google" id="ProtNLM"/>
    </source>
</evidence>
<feature type="region of interest" description="Disordered" evidence="2">
    <location>
        <begin position="400"/>
        <end position="422"/>
    </location>
</feature>
<keyword evidence="1" id="KW-0175">Coiled coil</keyword>
<evidence type="ECO:0000313" key="4">
    <source>
        <dbReference type="Proteomes" id="UP000827986"/>
    </source>
</evidence>
<feature type="region of interest" description="Disordered" evidence="2">
    <location>
        <begin position="643"/>
        <end position="734"/>
    </location>
</feature>
<gene>
    <name evidence="3" type="ORF">KIL84_015675</name>
</gene>
<comment type="caution">
    <text evidence="3">The sequence shown here is derived from an EMBL/GenBank/DDBJ whole genome shotgun (WGS) entry which is preliminary data.</text>
</comment>
<feature type="region of interest" description="Disordered" evidence="2">
    <location>
        <begin position="47"/>
        <end position="74"/>
    </location>
</feature>
<dbReference type="InterPro" id="IPR038800">
    <property type="entry name" value="CCDC17"/>
</dbReference>
<evidence type="ECO:0000256" key="2">
    <source>
        <dbReference type="SAM" id="MobiDB-lite"/>
    </source>
</evidence>
<feature type="coiled-coil region" evidence="1">
    <location>
        <begin position="153"/>
        <end position="221"/>
    </location>
</feature>
<accession>A0A9D3WTS3</accession>
<organism evidence="3 4">
    <name type="scientific">Mauremys mutica</name>
    <name type="common">yellowpond turtle</name>
    <dbReference type="NCBI Taxonomy" id="74926"/>
    <lineage>
        <taxon>Eukaryota</taxon>
        <taxon>Metazoa</taxon>
        <taxon>Chordata</taxon>
        <taxon>Craniata</taxon>
        <taxon>Vertebrata</taxon>
        <taxon>Euteleostomi</taxon>
        <taxon>Archelosauria</taxon>
        <taxon>Testudinata</taxon>
        <taxon>Testudines</taxon>
        <taxon>Cryptodira</taxon>
        <taxon>Durocryptodira</taxon>
        <taxon>Testudinoidea</taxon>
        <taxon>Geoemydidae</taxon>
        <taxon>Geoemydinae</taxon>
        <taxon>Mauremys</taxon>
    </lineage>
</organism>
<evidence type="ECO:0000313" key="3">
    <source>
        <dbReference type="EMBL" id="KAH1166503.1"/>
    </source>
</evidence>
<feature type="compositionally biased region" description="Basic and acidic residues" evidence="2">
    <location>
        <begin position="62"/>
        <end position="71"/>
    </location>
</feature>
<evidence type="ECO:0000256" key="1">
    <source>
        <dbReference type="SAM" id="Coils"/>
    </source>
</evidence>
<sequence>MMALRIFRCPSCDMGFRSKHLLDKHVEKFCIGRQAAGDSFALNARHREQQGLQGKKMPRNTETPDHTRRQLSDPQVRRVRLGQQPRDFLSDRERNLLGGYERKGSPSDSRALRKLTEEFHKLRMSLEDSVPTLQPLKPEEDASRRISHRQGYRERLQEIAKAHEHQMADIQARNKHLEQQGEEIRRRLLELAASNSSSAHIEQLLLELKAQEAKNQLALDALRDQIGLMQAADTRSRLEPDSRTNAAGAAEKAGGKVSISLIPFPPAAGPLSSEIRALHLAYLQGGGSDPAVLAQMYDLQVEATALERAAGRQEHKERKKKHQAAGAGPRGLDAELLAVELENQRLEDELFKLKMQRDKRRADDGALDKELAEQQRAHAMEMAQLHAEVGMLRREAERMQPRRAGRRSPPMLPPPVAPPLPPPPPLPLPGLRELPFMDRMGPQTHLSRHLLDPPDALGPAPYDPAAGFVIFYDFLLGLDPTFSQVCLVAGLYRNGQEMGKPTPLPVAYCQMGQSPPYVVDGQRGNSAILSAKQPVPRVRPSTSIALVMELQASGGFDAYGQEIQRLASRGWAKIHLFDQLHQLISGRWKIPVRLLPVQPGLTTEQLNGIPQAGKTELYLRVVNARDADMQSMAEIDPGNAAMYQYPPTVSSRTAPPAGSLPTQRPSHPAPTGLYLSASPYTGFVDPPPIQEQPVQHKTSQRHGGAALRGGKLTEAQERRTQPQQGDPRNDDDAGKRLGFVIDRVKGAPLGDGVLRLTGYHQKTGQVISTRDAGMTCYTTPVRSNIKLGYFIFGEQEMTFLDLLPQEDMLLIVRFYHWPSGGVATTPWDQGSGRQPLLLGTDAWLAAWAVLRLTKPAGSAVARKGGLGAVTWNTGPHDLTLYHGPVPPAHTLSVLPEERQHKSFEPYGSASVRLHLFSNEKPEQPFPHESPVPLSQPRDWPWAAFIHHTRETPASEPFSAADGFDLYIDGARFLPDAVTVTRVTGRIFDSSYHQIGPDISTGIDLSSNIFEPLYSYSVEIRNPAVPPSATLLLKLYSLDRFSSKLVLIGWAALNLFVESGMHKAPAADSQGIQVSLNEGAHQLRLYHSGPATDQPFSVGALTSAGRYVPCASLLVRLLKAPVDSSHQTLQRSLAPPADWVRLGLFQPRPDYSDGVYYSDSVVPTAGERCLYSAMGNRSAVLVREIVPQLAGNEGPELNTDEEIAAWIKEKLTRMTDSSPQSFNLTYVSRYLPTYGIKFAVDGAKNLPWSGLTVAHFCFNPPGAFYFGRPWLKYDHPVFVEELDLDSYQRWPVWLDGFKSFPQRIYNEYLTVIIHLYEVLVNPEPDAPGKEAATRPVPRGIMRKAGERLRYVLGREVWAVLQVFSSGYCNTDVYQLPLYQGAPSQNIVISFSQGTCASVTQGLVDRKAIQLVKGASVVVRIADGRRDEELSLPTKQNYCLSFLLISGLAVNSRSHLVVHRKKMADLESQLSKTTVTCHLLHCRL</sequence>
<dbReference type="Proteomes" id="UP000827986">
    <property type="component" value="Unassembled WGS sequence"/>
</dbReference>
<dbReference type="PANTHER" id="PTHR33820">
    <property type="entry name" value="COILED-COIL DOMAIN-CONTAINING PROTEIN 17"/>
    <property type="match status" value="1"/>
</dbReference>
<feature type="region of interest" description="Disordered" evidence="2">
    <location>
        <begin position="309"/>
        <end position="329"/>
    </location>
</feature>
<feature type="coiled-coil region" evidence="1">
    <location>
        <begin position="336"/>
        <end position="363"/>
    </location>
</feature>
<feature type="compositionally biased region" description="Pro residues" evidence="2">
    <location>
        <begin position="410"/>
        <end position="422"/>
    </location>
</feature>
<dbReference type="PANTHER" id="PTHR33820:SF4">
    <property type="entry name" value="COILED-COIL DOMAIN-CONTAINING PROTEIN 17"/>
    <property type="match status" value="1"/>
</dbReference>